<dbReference type="Pfam" id="PF07992">
    <property type="entry name" value="Pyr_redox_2"/>
    <property type="match status" value="1"/>
</dbReference>
<keyword evidence="3" id="KW-0560">Oxidoreductase</keyword>
<dbReference type="InterPro" id="IPR023753">
    <property type="entry name" value="FAD/NAD-binding_dom"/>
</dbReference>
<protein>
    <submittedName>
        <fullName evidence="5">FAD/NAD-P-binding domain-containing protein</fullName>
    </submittedName>
</protein>
<keyword evidence="6" id="KW-1185">Reference proteome</keyword>
<evidence type="ECO:0000313" key="6">
    <source>
        <dbReference type="Proteomes" id="UP000294933"/>
    </source>
</evidence>
<dbReference type="Proteomes" id="UP000294933">
    <property type="component" value="Unassembled WGS sequence"/>
</dbReference>
<dbReference type="Gene3D" id="3.50.50.60">
    <property type="entry name" value="FAD/NAD(P)-binding domain"/>
    <property type="match status" value="2"/>
</dbReference>
<proteinExistence type="predicted"/>
<dbReference type="InterPro" id="IPR036188">
    <property type="entry name" value="FAD/NAD-bd_sf"/>
</dbReference>
<dbReference type="PRINTS" id="PR00419">
    <property type="entry name" value="ADXRDTASE"/>
</dbReference>
<dbReference type="SUPFAM" id="SSF51905">
    <property type="entry name" value="FAD/NAD(P)-binding domain"/>
    <property type="match status" value="2"/>
</dbReference>
<evidence type="ECO:0000256" key="2">
    <source>
        <dbReference type="ARBA" id="ARBA00022827"/>
    </source>
</evidence>
<sequence length="574" mass="63944">GRKMIQKVCVIGSGPVGLITAHTLLKDNFDVQIISRDSSVGGVWSSERVYPGLMINNVYGTFSFSALPMAPPKDSEGTGGRLTGEDMRVYMETYADKFLSGRIQYNTDVRHLHREDDGKWILKTVDLKTQFEKDLIYDKVVLCTGGCSMPNIPPAISPSAAAEAGFRGLVIHTANFRQHLEDILQRVKPKSETEPGDVVVIGGGRSAQDVASHLAIENRKVTIVFEIADAFMAARKPVPDMVRKSRFLSFFSPHMVLRTRLERFLHTTRIGNMITRFLWRNLASSSFEAFDIPKDSPLRNTHSLFWGVRTNDEGIGRPHGHNFHALVNSGRIDVVAPARMSHYGADGHSVVLEDGRILKADVVLLATGYASSWDAFLDDKEKEDIGIACSVPPPDKPMDNEWSHYLTLRDPPPPRGGHAGADVKESLSPSSLYRGLVPAKTIFRRDFAVNGASITTNNAYSWEVCAHWISSYFLNDRFLKLPSSAEEALAHSARHAAWIRKRYPGMLKWMSESHSSEIAFWSWAQAADELLEDMSVPIMRTGGNWLTFPFKVVSTAEIENLGAERASNREVMEK</sequence>
<dbReference type="PANTHER" id="PTHR23023">
    <property type="entry name" value="DIMETHYLANILINE MONOOXYGENASE"/>
    <property type="match status" value="1"/>
</dbReference>
<reference evidence="5 6" key="1">
    <citation type="submission" date="2018-06" db="EMBL/GenBank/DDBJ databases">
        <title>A transcriptomic atlas of mushroom development highlights an independent origin of complex multicellularity.</title>
        <authorList>
            <consortium name="DOE Joint Genome Institute"/>
            <person name="Krizsan K."/>
            <person name="Almasi E."/>
            <person name="Merenyi Z."/>
            <person name="Sahu N."/>
            <person name="Viragh M."/>
            <person name="Koszo T."/>
            <person name="Mondo S."/>
            <person name="Kiss B."/>
            <person name="Balint B."/>
            <person name="Kues U."/>
            <person name="Barry K."/>
            <person name="Hegedus J.C."/>
            <person name="Henrissat B."/>
            <person name="Johnson J."/>
            <person name="Lipzen A."/>
            <person name="Ohm R."/>
            <person name="Nagy I."/>
            <person name="Pangilinan J."/>
            <person name="Yan J."/>
            <person name="Xiong Y."/>
            <person name="Grigoriev I.V."/>
            <person name="Hibbett D.S."/>
            <person name="Nagy L.G."/>
        </authorList>
    </citation>
    <scope>NUCLEOTIDE SEQUENCE [LARGE SCALE GENOMIC DNA]</scope>
    <source>
        <strain evidence="5 6">SZMC22713</strain>
    </source>
</reference>
<name>A0A4Y7PKA4_9AGAM</name>
<accession>A0A4Y7PKA4</accession>
<evidence type="ECO:0000313" key="5">
    <source>
        <dbReference type="EMBL" id="TDL14979.1"/>
    </source>
</evidence>
<dbReference type="OrthoDB" id="2915840at2759"/>
<keyword evidence="1" id="KW-0285">Flavoprotein</keyword>
<keyword evidence="2" id="KW-0274">FAD</keyword>
<evidence type="ECO:0000256" key="1">
    <source>
        <dbReference type="ARBA" id="ARBA00022630"/>
    </source>
</evidence>
<dbReference type="AlphaFoldDB" id="A0A4Y7PKA4"/>
<feature type="non-terminal residue" evidence="5">
    <location>
        <position position="1"/>
    </location>
</feature>
<feature type="domain" description="FAD/NAD(P)-binding" evidence="4">
    <location>
        <begin position="7"/>
        <end position="232"/>
    </location>
</feature>
<organism evidence="5 6">
    <name type="scientific">Rickenella mellea</name>
    <dbReference type="NCBI Taxonomy" id="50990"/>
    <lineage>
        <taxon>Eukaryota</taxon>
        <taxon>Fungi</taxon>
        <taxon>Dikarya</taxon>
        <taxon>Basidiomycota</taxon>
        <taxon>Agaricomycotina</taxon>
        <taxon>Agaricomycetes</taxon>
        <taxon>Hymenochaetales</taxon>
        <taxon>Rickenellaceae</taxon>
        <taxon>Rickenella</taxon>
    </lineage>
</organism>
<dbReference type="STRING" id="50990.A0A4Y7PKA4"/>
<gene>
    <name evidence="5" type="ORF">BD410DRAFT_796830</name>
</gene>
<dbReference type="GO" id="GO:0016491">
    <property type="term" value="F:oxidoreductase activity"/>
    <property type="evidence" value="ECO:0007669"/>
    <property type="project" value="UniProtKB-KW"/>
</dbReference>
<dbReference type="InterPro" id="IPR050346">
    <property type="entry name" value="FMO-like"/>
</dbReference>
<evidence type="ECO:0000259" key="4">
    <source>
        <dbReference type="Pfam" id="PF07992"/>
    </source>
</evidence>
<dbReference type="VEuPathDB" id="FungiDB:BD410DRAFT_796830"/>
<evidence type="ECO:0000256" key="3">
    <source>
        <dbReference type="ARBA" id="ARBA00023002"/>
    </source>
</evidence>
<dbReference type="EMBL" id="ML170297">
    <property type="protein sequence ID" value="TDL14979.1"/>
    <property type="molecule type" value="Genomic_DNA"/>
</dbReference>